<reference evidence="1 2" key="1">
    <citation type="submission" date="2015-10" db="EMBL/GenBank/DDBJ databases">
        <title>Pseudomonas putida clinical strains.</title>
        <authorList>
            <person name="Molina L."/>
            <person name="Udaondo Z."/>
        </authorList>
    </citation>
    <scope>NUCLEOTIDE SEQUENCE [LARGE SCALE GENOMIC DNA]</scope>
    <source>
        <strain evidence="1 2">HB13667</strain>
    </source>
</reference>
<dbReference type="RefSeq" id="WP_054573899.1">
    <property type="nucleotide sequence ID" value="NZ_LKKS01000149.1"/>
</dbReference>
<name>A0A0P7BXY1_PSEPU</name>
<dbReference type="Proteomes" id="UP000050437">
    <property type="component" value="Unassembled WGS sequence"/>
</dbReference>
<sequence>MARGSHMAQRYGGQQGGFAEAIRAFAEQAEQALDATFREIVIEIGSSVIRMSPVGNPELWAANVAHRAKANKAAYDYDFKVAVRNTLINLNQDNFTKAGKLRKGVKYARPLTKTEREQNFATNGLVAGQGYVGGRFRGNWQFSIDSPATEELDRIDPSGSQAIADLIAQVQALTIGQTAYIVNNLPYAVPLEYGHSTQAPHGMVRVTLAKFQAIVDQAIRNNQI</sequence>
<gene>
    <name evidence="1" type="ORF">HB13667_29170</name>
</gene>
<evidence type="ECO:0000313" key="2">
    <source>
        <dbReference type="Proteomes" id="UP000050437"/>
    </source>
</evidence>
<evidence type="ECO:0008006" key="3">
    <source>
        <dbReference type="Google" id="ProtNLM"/>
    </source>
</evidence>
<dbReference type="AlphaFoldDB" id="A0A0P7BXY1"/>
<dbReference type="EMBL" id="LKKS01000149">
    <property type="protein sequence ID" value="KPM57847.1"/>
    <property type="molecule type" value="Genomic_DNA"/>
</dbReference>
<evidence type="ECO:0000313" key="1">
    <source>
        <dbReference type="EMBL" id="KPM57847.1"/>
    </source>
</evidence>
<protein>
    <recommendedName>
        <fullName evidence="3">Prophage PssSM-02</fullName>
    </recommendedName>
</protein>
<comment type="caution">
    <text evidence="1">The sequence shown here is derived from an EMBL/GenBank/DDBJ whole genome shotgun (WGS) entry which is preliminary data.</text>
</comment>
<accession>A0A0P7BXY1</accession>
<organism evidence="1 2">
    <name type="scientific">Pseudomonas putida</name>
    <name type="common">Arthrobacter siderocapsulatus</name>
    <dbReference type="NCBI Taxonomy" id="303"/>
    <lineage>
        <taxon>Bacteria</taxon>
        <taxon>Pseudomonadati</taxon>
        <taxon>Pseudomonadota</taxon>
        <taxon>Gammaproteobacteria</taxon>
        <taxon>Pseudomonadales</taxon>
        <taxon>Pseudomonadaceae</taxon>
        <taxon>Pseudomonas</taxon>
    </lineage>
</organism>
<proteinExistence type="predicted"/>